<evidence type="ECO:0000313" key="2">
    <source>
        <dbReference type="Proteomes" id="UP001223683"/>
    </source>
</evidence>
<dbReference type="EMBL" id="CP118390">
    <property type="protein sequence ID" value="WDU92521.1"/>
    <property type="molecule type" value="Genomic_DNA"/>
</dbReference>
<dbReference type="Proteomes" id="UP001223683">
    <property type="component" value="Chromosome"/>
</dbReference>
<organism evidence="1 2">
    <name type="scientific">Edwardsiella piscicida</name>
    <dbReference type="NCBI Taxonomy" id="1263550"/>
    <lineage>
        <taxon>Bacteria</taxon>
        <taxon>Pseudomonadati</taxon>
        <taxon>Pseudomonadota</taxon>
        <taxon>Gammaproteobacteria</taxon>
        <taxon>Enterobacterales</taxon>
        <taxon>Hafniaceae</taxon>
        <taxon>Edwardsiella</taxon>
    </lineage>
</organism>
<dbReference type="RefSeq" id="WP_005286448.1">
    <property type="nucleotide sequence ID" value="NC_013508.1"/>
</dbReference>
<protein>
    <submittedName>
        <fullName evidence="1">Uncharacterized protein</fullName>
    </submittedName>
</protein>
<name>A0AAQ3C367_EDWPI</name>
<reference evidence="1" key="1">
    <citation type="submission" date="2022-10" db="EMBL/GenBank/DDBJ databases">
        <title>Complete genome of Ep21-8.</title>
        <authorList>
            <person name="Kang Y.-R."/>
            <person name="Kim D.-H."/>
        </authorList>
    </citation>
    <scope>NUCLEOTIDE SEQUENCE</scope>
    <source>
        <strain evidence="1">Ep21-8</strain>
    </source>
</reference>
<gene>
    <name evidence="1" type="ORF">PWJ79_07880</name>
</gene>
<sequence>MSDKKLPNGRTPAEAAHDVVMVLFNQGWLTNGTNDKRIPDNIPYIVKEIMDLEELFTQQFERHVVG</sequence>
<dbReference type="GeneID" id="72528471"/>
<dbReference type="AlphaFoldDB" id="A0AAQ3C367"/>
<proteinExistence type="predicted"/>
<evidence type="ECO:0000313" key="1">
    <source>
        <dbReference type="EMBL" id="WDU92521.1"/>
    </source>
</evidence>
<accession>A0AAQ3C367</accession>